<proteinExistence type="predicted"/>
<dbReference type="EMBL" id="MCFA01000034">
    <property type="protein sequence ID" value="ORY14343.1"/>
    <property type="molecule type" value="Genomic_DNA"/>
</dbReference>
<name>A0A1Y1ZVQ2_9PLEO</name>
<keyword evidence="4" id="KW-1185">Reference proteome</keyword>
<evidence type="ECO:0000313" key="4">
    <source>
        <dbReference type="Proteomes" id="UP000193144"/>
    </source>
</evidence>
<keyword evidence="2" id="KW-1133">Transmembrane helix</keyword>
<feature type="region of interest" description="Disordered" evidence="1">
    <location>
        <begin position="48"/>
        <end position="85"/>
    </location>
</feature>
<keyword evidence="2" id="KW-0472">Membrane</keyword>
<keyword evidence="2" id="KW-0812">Transmembrane</keyword>
<feature type="compositionally biased region" description="Low complexity" evidence="1">
    <location>
        <begin position="48"/>
        <end position="62"/>
    </location>
</feature>
<gene>
    <name evidence="3" type="ORF">BCR34DRAFT_239224</name>
</gene>
<accession>A0A1Y1ZVQ2</accession>
<sequence length="231" mass="24738">MHSKRAVSTSASNIYQSSRASTHRNINSIPTSVYSSTTISISQYASTTSLSDSSSPAPTTPSNELSAIPTTSSTQSLSAPHTSQSGAILAAQDPTGKSSLSPGEIAGISTGAILGVILVIAIAIFCSLRYRRRHQYLGVRRSSKSEYEPSEAGYSVTIAQAKAVHVTNGIYEGTRGDLASKKVPVRELVLESPMEREFKVGVHSQRSSRYYSDENNEFRKGIEGMRMGGNK</sequence>
<feature type="compositionally biased region" description="Polar residues" evidence="1">
    <location>
        <begin position="63"/>
        <end position="85"/>
    </location>
</feature>
<comment type="caution">
    <text evidence="3">The sequence shown here is derived from an EMBL/GenBank/DDBJ whole genome shotgun (WGS) entry which is preliminary data.</text>
</comment>
<dbReference type="OrthoDB" id="10619533at2759"/>
<evidence type="ECO:0000313" key="3">
    <source>
        <dbReference type="EMBL" id="ORY14343.1"/>
    </source>
</evidence>
<evidence type="ECO:0000256" key="2">
    <source>
        <dbReference type="SAM" id="Phobius"/>
    </source>
</evidence>
<protein>
    <submittedName>
        <fullName evidence="3">Uncharacterized protein</fullName>
    </submittedName>
</protein>
<dbReference type="AlphaFoldDB" id="A0A1Y1ZVQ2"/>
<dbReference type="Proteomes" id="UP000193144">
    <property type="component" value="Unassembled WGS sequence"/>
</dbReference>
<organism evidence="3 4">
    <name type="scientific">Clohesyomyces aquaticus</name>
    <dbReference type="NCBI Taxonomy" id="1231657"/>
    <lineage>
        <taxon>Eukaryota</taxon>
        <taxon>Fungi</taxon>
        <taxon>Dikarya</taxon>
        <taxon>Ascomycota</taxon>
        <taxon>Pezizomycotina</taxon>
        <taxon>Dothideomycetes</taxon>
        <taxon>Pleosporomycetidae</taxon>
        <taxon>Pleosporales</taxon>
        <taxon>Lindgomycetaceae</taxon>
        <taxon>Clohesyomyces</taxon>
    </lineage>
</organism>
<reference evidence="3 4" key="1">
    <citation type="submission" date="2016-07" db="EMBL/GenBank/DDBJ databases">
        <title>Pervasive Adenine N6-methylation of Active Genes in Fungi.</title>
        <authorList>
            <consortium name="DOE Joint Genome Institute"/>
            <person name="Mondo S.J."/>
            <person name="Dannebaum R.O."/>
            <person name="Kuo R.C."/>
            <person name="Labutti K."/>
            <person name="Haridas S."/>
            <person name="Kuo A."/>
            <person name="Salamov A."/>
            <person name="Ahrendt S.R."/>
            <person name="Lipzen A."/>
            <person name="Sullivan W."/>
            <person name="Andreopoulos W.B."/>
            <person name="Clum A."/>
            <person name="Lindquist E."/>
            <person name="Daum C."/>
            <person name="Ramamoorthy G.K."/>
            <person name="Gryganskyi A."/>
            <person name="Culley D."/>
            <person name="Magnuson J.K."/>
            <person name="James T.Y."/>
            <person name="O'Malley M.A."/>
            <person name="Stajich J.E."/>
            <person name="Spatafora J.W."/>
            <person name="Visel A."/>
            <person name="Grigoriev I.V."/>
        </authorList>
    </citation>
    <scope>NUCLEOTIDE SEQUENCE [LARGE SCALE GENOMIC DNA]</scope>
    <source>
        <strain evidence="3 4">CBS 115471</strain>
    </source>
</reference>
<evidence type="ECO:0000256" key="1">
    <source>
        <dbReference type="SAM" id="MobiDB-lite"/>
    </source>
</evidence>
<feature type="region of interest" description="Disordered" evidence="1">
    <location>
        <begin position="1"/>
        <end position="22"/>
    </location>
</feature>
<feature type="transmembrane region" description="Helical" evidence="2">
    <location>
        <begin position="105"/>
        <end position="128"/>
    </location>
</feature>